<keyword evidence="8 15" id="KW-0472">Membrane</keyword>
<feature type="transmembrane region" description="Helical" evidence="15">
    <location>
        <begin position="342"/>
        <end position="360"/>
    </location>
</feature>
<feature type="transmembrane region" description="Helical" evidence="15">
    <location>
        <begin position="486"/>
        <end position="507"/>
    </location>
</feature>
<keyword evidence="3" id="KW-1003">Cell membrane</keyword>
<dbReference type="EMBL" id="MUZQ01000059">
    <property type="protein sequence ID" value="OWK60515.1"/>
    <property type="molecule type" value="Genomic_DNA"/>
</dbReference>
<dbReference type="GO" id="GO:0042923">
    <property type="term" value="F:neuropeptide binding"/>
    <property type="evidence" value="ECO:0007669"/>
    <property type="project" value="TreeGrafter"/>
</dbReference>
<keyword evidence="5" id="KW-0732">Signal</keyword>
<comment type="similarity">
    <text evidence="2 13">Belongs to the G-protein coupled receptor 1 family.</text>
</comment>
<evidence type="ECO:0000256" key="14">
    <source>
        <dbReference type="SAM" id="MobiDB-lite"/>
    </source>
</evidence>
<feature type="region of interest" description="Disordered" evidence="14">
    <location>
        <begin position="49"/>
        <end position="74"/>
    </location>
</feature>
<evidence type="ECO:0000256" key="3">
    <source>
        <dbReference type="ARBA" id="ARBA00022475"/>
    </source>
</evidence>
<dbReference type="GO" id="GO:0005929">
    <property type="term" value="C:cilium"/>
    <property type="evidence" value="ECO:0007669"/>
    <property type="project" value="UniProtKB-ARBA"/>
</dbReference>
<evidence type="ECO:0000256" key="9">
    <source>
        <dbReference type="ARBA" id="ARBA00023170"/>
    </source>
</evidence>
<comment type="function">
    <text evidence="11">G-protein coupled receptor for PEN, a neuropeptide produced from the precursor protein, proSAAS (encoded by PCSK1N). Acts through a G(i)- and G(q)-alpha-alpha-mediated pathway in response to PEN. Plays a role in food intake and body weight regulation. May contribute to the regulation of anxiety-related behaviors.</text>
</comment>
<proteinExistence type="inferred from homology"/>
<evidence type="ECO:0000256" key="4">
    <source>
        <dbReference type="ARBA" id="ARBA00022692"/>
    </source>
</evidence>
<evidence type="ECO:0000313" key="17">
    <source>
        <dbReference type="EMBL" id="OWK60515.1"/>
    </source>
</evidence>
<keyword evidence="7 13" id="KW-0297">G-protein coupled receptor</keyword>
<dbReference type="SMART" id="SM01381">
    <property type="entry name" value="7TM_GPCR_Srsx"/>
    <property type="match status" value="1"/>
</dbReference>
<dbReference type="Proteomes" id="UP000197619">
    <property type="component" value="Unassembled WGS sequence"/>
</dbReference>
<feature type="transmembrane region" description="Helical" evidence="15">
    <location>
        <begin position="380"/>
        <end position="400"/>
    </location>
</feature>
<evidence type="ECO:0000259" key="16">
    <source>
        <dbReference type="PROSITE" id="PS50262"/>
    </source>
</evidence>
<evidence type="ECO:0000256" key="6">
    <source>
        <dbReference type="ARBA" id="ARBA00022989"/>
    </source>
</evidence>
<reference evidence="17 18" key="1">
    <citation type="submission" date="2017-05" db="EMBL/GenBank/DDBJ databases">
        <title>Genome of assembly of the Bengalese finch, Lonchura striata domestica.</title>
        <authorList>
            <person name="Colquitt B.M."/>
            <person name="Brainard M.S."/>
        </authorList>
    </citation>
    <scope>NUCLEOTIDE SEQUENCE [LARGE SCALE GENOMIC DNA]</scope>
    <source>
        <strain evidence="17">White83orange57</strain>
    </source>
</reference>
<dbReference type="FunFam" id="1.20.1070.10:FF:000191">
    <property type="entry name" value="Probable G-protein coupled receptor 83"/>
    <property type="match status" value="1"/>
</dbReference>
<sequence>MWEWSCLQSHTEFYHINELLVLNPEQSSLNPGETQEFKNIAKLHFDKENTSHHGWGGAQPLQNPNPRGSNWAAASSSCPAPAEGLRCDLAADVTAWEALLAELSDREVPVAKGQVMLVAGHQRNCYSPALILAWPGHTMDMDSRAWTGEGDHAASVKRHPAVRETLIKKQALKLHQEPFRKDSGREREDWGQPTMPRSLLQPYRSQVTGFLEEFDHYSSLAKLMSIYHETNRSIFNWTESRIVEWEKFAELAKYEPESQKPTVKALLIVAYSVIIIMSLFGNMLVCHVVLKNKRMHSATSLFIVNLAVSDIMITLLNTPFTLVRFVNSTWIFGKAMCHISRFVQYCSLHVSTLTLTAIALDRHQVILNPLKQRMSLTKGALSISVIWLMATCFSLPHAVYQKLFQYNYREATVRSLCLPDFPEPSELVWKYLDLSTFLLLYLLPLLIITVTYMRLAKKLWLRNAIGDVTTQQYATHHRNKKKSIKMLMLVVVVFAVCWFPLNCYVVLISSLGIKTKNSLYFALHWFAMSSTCYNPFIYCWLNESFRAELRSLLGICQRVPRPRRPALPARAVSCREAWLEQASCRKGPASQASCSTRNLPTANTDL</sequence>
<evidence type="ECO:0000256" key="15">
    <source>
        <dbReference type="SAM" id="Phobius"/>
    </source>
</evidence>
<protein>
    <recommendedName>
        <fullName evidence="12">G-protein coupled receptor 83</fullName>
    </recommendedName>
</protein>
<evidence type="ECO:0000256" key="5">
    <source>
        <dbReference type="ARBA" id="ARBA00022729"/>
    </source>
</evidence>
<dbReference type="AlphaFoldDB" id="A0A218V371"/>
<evidence type="ECO:0000256" key="2">
    <source>
        <dbReference type="ARBA" id="ARBA00010663"/>
    </source>
</evidence>
<evidence type="ECO:0000256" key="10">
    <source>
        <dbReference type="ARBA" id="ARBA00023224"/>
    </source>
</evidence>
<feature type="domain" description="G-protein coupled receptors family 1 profile" evidence="16">
    <location>
        <begin position="281"/>
        <end position="538"/>
    </location>
</feature>
<dbReference type="InterPro" id="IPR000276">
    <property type="entry name" value="GPCR_Rhodpsn"/>
</dbReference>
<dbReference type="PRINTS" id="PR01012">
    <property type="entry name" value="NRPEPTIDEYR"/>
</dbReference>
<keyword evidence="10 13" id="KW-0807">Transducer</keyword>
<evidence type="ECO:0000256" key="7">
    <source>
        <dbReference type="ARBA" id="ARBA00023040"/>
    </source>
</evidence>
<feature type="transmembrane region" description="Helical" evidence="15">
    <location>
        <begin position="519"/>
        <end position="541"/>
    </location>
</feature>
<keyword evidence="9 13" id="KW-0675">Receptor</keyword>
<dbReference type="PROSITE" id="PS00237">
    <property type="entry name" value="G_PROTEIN_RECEP_F1_1"/>
    <property type="match status" value="1"/>
</dbReference>
<keyword evidence="18" id="KW-1185">Reference proteome</keyword>
<dbReference type="PROSITE" id="PS50262">
    <property type="entry name" value="G_PROTEIN_RECEP_F1_2"/>
    <property type="match status" value="1"/>
</dbReference>
<feature type="transmembrane region" description="Helical" evidence="15">
    <location>
        <begin position="302"/>
        <end position="322"/>
    </location>
</feature>
<dbReference type="CDD" id="cd15389">
    <property type="entry name" value="7tmA_GPR83"/>
    <property type="match status" value="1"/>
</dbReference>
<comment type="subcellular location">
    <subcellularLocation>
        <location evidence="1">Cell membrane</location>
        <topology evidence="1">Multi-pass membrane protein</topology>
    </subcellularLocation>
</comment>
<name>A0A218V371_9PASE</name>
<dbReference type="STRING" id="299123.ENSLSDP00000007209"/>
<dbReference type="GO" id="GO:0043005">
    <property type="term" value="C:neuron projection"/>
    <property type="evidence" value="ECO:0007669"/>
    <property type="project" value="TreeGrafter"/>
</dbReference>
<feature type="transmembrane region" description="Helical" evidence="15">
    <location>
        <begin position="265"/>
        <end position="290"/>
    </location>
</feature>
<organism evidence="17 18">
    <name type="scientific">Lonchura striata</name>
    <name type="common">white-rumped munia</name>
    <dbReference type="NCBI Taxonomy" id="40157"/>
    <lineage>
        <taxon>Eukaryota</taxon>
        <taxon>Metazoa</taxon>
        <taxon>Chordata</taxon>
        <taxon>Craniata</taxon>
        <taxon>Vertebrata</taxon>
        <taxon>Euteleostomi</taxon>
        <taxon>Archelosauria</taxon>
        <taxon>Archosauria</taxon>
        <taxon>Dinosauria</taxon>
        <taxon>Saurischia</taxon>
        <taxon>Theropoda</taxon>
        <taxon>Coelurosauria</taxon>
        <taxon>Aves</taxon>
        <taxon>Neognathae</taxon>
        <taxon>Neoaves</taxon>
        <taxon>Telluraves</taxon>
        <taxon>Australaves</taxon>
        <taxon>Passeriformes</taxon>
        <taxon>Passeroidea</taxon>
        <taxon>Estrildidae</taxon>
        <taxon>Estrildinae</taxon>
        <taxon>Lonchura</taxon>
    </lineage>
</organism>
<evidence type="ECO:0000256" key="8">
    <source>
        <dbReference type="ARBA" id="ARBA00023136"/>
    </source>
</evidence>
<comment type="caution">
    <text evidence="17">The sequence shown here is derived from an EMBL/GenBank/DDBJ whole genome shotgun (WGS) entry which is preliminary data.</text>
</comment>
<feature type="transmembrane region" description="Helical" evidence="15">
    <location>
        <begin position="434"/>
        <end position="453"/>
    </location>
</feature>
<evidence type="ECO:0000256" key="11">
    <source>
        <dbReference type="ARBA" id="ARBA00056796"/>
    </source>
</evidence>
<dbReference type="GO" id="GO:0005886">
    <property type="term" value="C:plasma membrane"/>
    <property type="evidence" value="ECO:0007669"/>
    <property type="project" value="UniProtKB-SubCell"/>
</dbReference>
<gene>
    <name evidence="17" type="primary">GPR83_0</name>
    <name evidence="17" type="ORF">RLOC_00015034</name>
</gene>
<dbReference type="Pfam" id="PF00001">
    <property type="entry name" value="7tm_1"/>
    <property type="match status" value="1"/>
</dbReference>
<evidence type="ECO:0000313" key="18">
    <source>
        <dbReference type="Proteomes" id="UP000197619"/>
    </source>
</evidence>
<dbReference type="InterPro" id="IPR000611">
    <property type="entry name" value="NPY_rcpt"/>
</dbReference>
<dbReference type="PANTHER" id="PTHR24235">
    <property type="entry name" value="NEUROPEPTIDE Y RECEPTOR"/>
    <property type="match status" value="1"/>
</dbReference>
<dbReference type="GO" id="GO:0004983">
    <property type="term" value="F:neuropeptide Y receptor activity"/>
    <property type="evidence" value="ECO:0007669"/>
    <property type="project" value="InterPro"/>
</dbReference>
<keyword evidence="6 15" id="KW-1133">Transmembrane helix</keyword>
<dbReference type="PANTHER" id="PTHR24235:SF29">
    <property type="entry name" value="GH23382P"/>
    <property type="match status" value="1"/>
</dbReference>
<dbReference type="SUPFAM" id="SSF81321">
    <property type="entry name" value="Family A G protein-coupled receptor-like"/>
    <property type="match status" value="1"/>
</dbReference>
<accession>A0A218V371</accession>
<keyword evidence="4 13" id="KW-0812">Transmembrane</keyword>
<dbReference type="InterPro" id="IPR017452">
    <property type="entry name" value="GPCR_Rhodpsn_7TM"/>
</dbReference>
<dbReference type="PRINTS" id="PR00237">
    <property type="entry name" value="GPCRRHODOPSN"/>
</dbReference>
<dbReference type="Gene3D" id="1.20.1070.10">
    <property type="entry name" value="Rhodopsin 7-helix transmembrane proteins"/>
    <property type="match status" value="1"/>
</dbReference>
<evidence type="ECO:0000256" key="13">
    <source>
        <dbReference type="RuleBase" id="RU000688"/>
    </source>
</evidence>
<evidence type="ECO:0000256" key="1">
    <source>
        <dbReference type="ARBA" id="ARBA00004651"/>
    </source>
</evidence>
<evidence type="ECO:0000256" key="12">
    <source>
        <dbReference type="ARBA" id="ARBA00070743"/>
    </source>
</evidence>